<dbReference type="Pfam" id="PF04229">
    <property type="entry name" value="GrpB"/>
    <property type="match status" value="1"/>
</dbReference>
<accession>A0AA37DFU5</accession>
<dbReference type="Proteomes" id="UP000018466">
    <property type="component" value="Unassembled WGS sequence"/>
</dbReference>
<dbReference type="PANTHER" id="PTHR34822">
    <property type="entry name" value="GRPB DOMAIN PROTEIN (AFU_ORTHOLOGUE AFUA_1G01530)"/>
    <property type="match status" value="1"/>
</dbReference>
<gene>
    <name evidence="1" type="ORF">HMPREF9623_01846</name>
</gene>
<protein>
    <recommendedName>
        <fullName evidence="3">GrpB family protein</fullName>
    </recommendedName>
</protein>
<evidence type="ECO:0000313" key="1">
    <source>
        <dbReference type="EMBL" id="EHO15935.1"/>
    </source>
</evidence>
<dbReference type="EMBL" id="AGEL01000014">
    <property type="protein sequence ID" value="EHO15935.1"/>
    <property type="molecule type" value="Genomic_DNA"/>
</dbReference>
<sequence>MSPEKFRELFPIFLVKHDDNWDTQYTAMEKALKKTLRAFAVARISHVGSTAIPGILAKNIVDIMAELAPGEDMERAAEAIESLGFVRKYTEPGRIFLRLGYTEEGFAKEVFHLHLRYRGDCDELYFRDYLRENPALASEYEALKQQLWRQYEHDRDAYTEGKTAFIRKWTKAAKVEYAGRYH</sequence>
<dbReference type="PANTHER" id="PTHR34822:SF1">
    <property type="entry name" value="GRPB FAMILY PROTEIN"/>
    <property type="match status" value="1"/>
</dbReference>
<reference evidence="1 2" key="1">
    <citation type="submission" date="2011-10" db="EMBL/GenBank/DDBJ databases">
        <title>The Genome Sequence of Lachnospiraceae bacterium ACC2.</title>
        <authorList>
            <consortium name="The Broad Institute Genome Sequencing Platform"/>
            <person name="Earl A."/>
            <person name="Ward D."/>
            <person name="Feldgarden M."/>
            <person name="Gevers D."/>
            <person name="Sizova M."/>
            <person name="Hazen A."/>
            <person name="Epstein S."/>
            <person name="Young S.K."/>
            <person name="Zeng Q."/>
            <person name="Gargeya S."/>
            <person name="Fitzgerald M."/>
            <person name="Haas B."/>
            <person name="Abouelleil A."/>
            <person name="Alvarado L."/>
            <person name="Arachchi H.M."/>
            <person name="Berlin A."/>
            <person name="Brown A."/>
            <person name="Chapman S.B."/>
            <person name="Chen Z."/>
            <person name="Dunbar C."/>
            <person name="Freedman E."/>
            <person name="Gearin G."/>
            <person name="Goldberg J."/>
            <person name="Griggs A."/>
            <person name="Gujja S."/>
            <person name="Heiman D."/>
            <person name="Howarth C."/>
            <person name="Larson L."/>
            <person name="Lui A."/>
            <person name="MacDonald P.J.P."/>
            <person name="Montmayeur A."/>
            <person name="Murphy C."/>
            <person name="Neiman D."/>
            <person name="Pearson M."/>
            <person name="Priest M."/>
            <person name="Roberts A."/>
            <person name="Saif S."/>
            <person name="Shea T."/>
            <person name="Shenoy N."/>
            <person name="Sisk P."/>
            <person name="Stolte C."/>
            <person name="Sykes S."/>
            <person name="Wortman J."/>
            <person name="Nusbaum C."/>
            <person name="Birren B."/>
        </authorList>
    </citation>
    <scope>NUCLEOTIDE SEQUENCE [LARGE SCALE GENOMIC DNA]</scope>
    <source>
        <strain evidence="1 2">ACC2</strain>
    </source>
</reference>
<keyword evidence="2" id="KW-1185">Reference proteome</keyword>
<dbReference type="InterPro" id="IPR007344">
    <property type="entry name" value="GrpB/CoaE"/>
</dbReference>
<evidence type="ECO:0000313" key="2">
    <source>
        <dbReference type="Proteomes" id="UP000018466"/>
    </source>
</evidence>
<dbReference type="SUPFAM" id="SSF81301">
    <property type="entry name" value="Nucleotidyltransferase"/>
    <property type="match status" value="1"/>
</dbReference>
<organism evidence="1 2">
    <name type="scientific">Stomatobaculum longum</name>
    <dbReference type="NCBI Taxonomy" id="796942"/>
    <lineage>
        <taxon>Bacteria</taxon>
        <taxon>Bacillati</taxon>
        <taxon>Bacillota</taxon>
        <taxon>Clostridia</taxon>
        <taxon>Lachnospirales</taxon>
        <taxon>Lachnospiraceae</taxon>
        <taxon>Stomatobaculum</taxon>
    </lineage>
</organism>
<comment type="caution">
    <text evidence="1">The sequence shown here is derived from an EMBL/GenBank/DDBJ whole genome shotgun (WGS) entry which is preliminary data.</text>
</comment>
<evidence type="ECO:0008006" key="3">
    <source>
        <dbReference type="Google" id="ProtNLM"/>
    </source>
</evidence>
<name>A0AA37DFU5_9FIRM</name>
<dbReference type="Gene3D" id="3.30.460.10">
    <property type="entry name" value="Beta Polymerase, domain 2"/>
    <property type="match status" value="1"/>
</dbReference>
<proteinExistence type="predicted"/>
<dbReference type="AlphaFoldDB" id="A0AA37DFU5"/>
<dbReference type="InterPro" id="IPR043519">
    <property type="entry name" value="NT_sf"/>
</dbReference>